<keyword evidence="2" id="KW-1185">Reference proteome</keyword>
<sequence>HPGKAHIIELLDQFEITGPNGHHQCLVTEALGPPLLRGPSAPGHLSPGKSWEVARQLVEATVYMHSMKIVHG</sequence>
<dbReference type="Proteomes" id="UP000664203">
    <property type="component" value="Unassembled WGS sequence"/>
</dbReference>
<evidence type="ECO:0000313" key="2">
    <source>
        <dbReference type="Proteomes" id="UP000664203"/>
    </source>
</evidence>
<protein>
    <recommendedName>
        <fullName evidence="3">Protein kinase domain-containing protein</fullName>
    </recommendedName>
</protein>
<proteinExistence type="predicted"/>
<reference evidence="1" key="1">
    <citation type="submission" date="2021-03" db="EMBL/GenBank/DDBJ databases">
        <authorList>
            <person name="Tagirdzhanova G."/>
        </authorList>
    </citation>
    <scope>NUCLEOTIDE SEQUENCE</scope>
</reference>
<name>A0A8H3J9I2_9LECA</name>
<comment type="caution">
    <text evidence="1">The sequence shown here is derived from an EMBL/GenBank/DDBJ whole genome shotgun (WGS) entry which is preliminary data.</text>
</comment>
<dbReference type="EMBL" id="CAJPDR010000924">
    <property type="protein sequence ID" value="CAF9943211.1"/>
    <property type="molecule type" value="Genomic_DNA"/>
</dbReference>
<accession>A0A8H3J9I2</accession>
<dbReference type="InterPro" id="IPR011009">
    <property type="entry name" value="Kinase-like_dom_sf"/>
</dbReference>
<feature type="non-terminal residue" evidence="1">
    <location>
        <position position="1"/>
    </location>
</feature>
<feature type="non-terminal residue" evidence="1">
    <location>
        <position position="72"/>
    </location>
</feature>
<organism evidence="1 2">
    <name type="scientific">Alectoria fallacina</name>
    <dbReference type="NCBI Taxonomy" id="1903189"/>
    <lineage>
        <taxon>Eukaryota</taxon>
        <taxon>Fungi</taxon>
        <taxon>Dikarya</taxon>
        <taxon>Ascomycota</taxon>
        <taxon>Pezizomycotina</taxon>
        <taxon>Lecanoromycetes</taxon>
        <taxon>OSLEUM clade</taxon>
        <taxon>Lecanoromycetidae</taxon>
        <taxon>Lecanorales</taxon>
        <taxon>Lecanorineae</taxon>
        <taxon>Parmeliaceae</taxon>
        <taxon>Alectoria</taxon>
    </lineage>
</organism>
<evidence type="ECO:0000313" key="1">
    <source>
        <dbReference type="EMBL" id="CAF9943211.1"/>
    </source>
</evidence>
<gene>
    <name evidence="1" type="ORF">ALECFALPRED_010843</name>
</gene>
<dbReference type="AlphaFoldDB" id="A0A8H3J9I2"/>
<evidence type="ECO:0008006" key="3">
    <source>
        <dbReference type="Google" id="ProtNLM"/>
    </source>
</evidence>
<dbReference type="Gene3D" id="1.10.510.10">
    <property type="entry name" value="Transferase(Phosphotransferase) domain 1"/>
    <property type="match status" value="1"/>
</dbReference>
<dbReference type="OrthoDB" id="5979581at2759"/>
<dbReference type="SUPFAM" id="SSF56112">
    <property type="entry name" value="Protein kinase-like (PK-like)"/>
    <property type="match status" value="1"/>
</dbReference>
<dbReference type="Gene3D" id="3.30.200.20">
    <property type="entry name" value="Phosphorylase Kinase, domain 1"/>
    <property type="match status" value="1"/>
</dbReference>